<reference evidence="6 7" key="1">
    <citation type="journal article" date="2013" name="BMC Genomics">
        <title>Reconstruction of the lipid metabolism for the microalga Monoraphidium neglectum from its genome sequence reveals characteristics suitable for biofuel production.</title>
        <authorList>
            <person name="Bogen C."/>
            <person name="Al-Dilaimi A."/>
            <person name="Albersmeier A."/>
            <person name="Wichmann J."/>
            <person name="Grundmann M."/>
            <person name="Rupp O."/>
            <person name="Lauersen K.J."/>
            <person name="Blifernez-Klassen O."/>
            <person name="Kalinowski J."/>
            <person name="Goesmann A."/>
            <person name="Mussgnug J.H."/>
            <person name="Kruse O."/>
        </authorList>
    </citation>
    <scope>NUCLEOTIDE SEQUENCE [LARGE SCALE GENOMIC DNA]</scope>
    <source>
        <strain evidence="6 7">SAG 48.87</strain>
    </source>
</reference>
<keyword evidence="7" id="KW-1185">Reference proteome</keyword>
<evidence type="ECO:0000313" key="7">
    <source>
        <dbReference type="Proteomes" id="UP000054498"/>
    </source>
</evidence>
<feature type="region of interest" description="Disordered" evidence="4">
    <location>
        <begin position="450"/>
        <end position="548"/>
    </location>
</feature>
<evidence type="ECO:0000256" key="1">
    <source>
        <dbReference type="ARBA" id="ARBA00004123"/>
    </source>
</evidence>
<sequence length="548" mass="56390">MDEDVPENEIRITLTRKMRGYVTRAAACLQERGHSSVTLKSTGRAITTAVTIAEVVKRRIPGLHQSTAIASVSVVDSYEPRQAGLDPVSVTRFASAVKIVLSKEVRRAAAAPERTRPAAAGRAGCAEPSWGAPPGAGVGKGVERVERPSALGPAAAPSARAGVWRWWKERLLSCVRAPRAGAPSPLDAMAPGYQAPLPASAARLGAAEEAALLEEDEEGRPARHRTRRARGAARAEATAAEGALEQWAALCTERRRISRQLRGAAPGATARAADGGEGGDTGGVMALVLVGVRLGQRAGAMEHAAAGSHAGSAYERQQQEIREARRRQWEAERAGGERRDTAAPAPTGPADAGGPGYAHLQEMLRTIQRHDGGGFMAGAPPAGAAPPRAAEHAAGADAAAAAAAAREAERQRQEQADLEVALRLQRELDEEAAAEAAAAREREARDAARARRVAEAEGDGWVDVDPADPVPPGGRAAHAAAGAAGAGPGARSDGGSRPKKAPTSSSSNSSSSSSSSPHDPSRTAPRPVRAPAAKVAGKPVAAGSHPGY</sequence>
<evidence type="ECO:0000256" key="2">
    <source>
        <dbReference type="ARBA" id="ARBA00008018"/>
    </source>
</evidence>
<feature type="compositionally biased region" description="Low complexity" evidence="4">
    <location>
        <begin position="303"/>
        <end position="316"/>
    </location>
</feature>
<protein>
    <recommendedName>
        <fullName evidence="5">DNA/RNA-binding protein Alba-like domain-containing protein</fullName>
    </recommendedName>
</protein>
<name>A0A0D2M7X2_9CHLO</name>
<dbReference type="PANTHER" id="PTHR13516">
    <property type="entry name" value="RIBONUCLEASE P SUBUNIT P25"/>
    <property type="match status" value="1"/>
</dbReference>
<evidence type="ECO:0000313" key="6">
    <source>
        <dbReference type="EMBL" id="KIY97201.1"/>
    </source>
</evidence>
<comment type="subcellular location">
    <subcellularLocation>
        <location evidence="1">Nucleus</location>
    </subcellularLocation>
</comment>
<feature type="compositionally biased region" description="Acidic residues" evidence="4">
    <location>
        <begin position="456"/>
        <end position="466"/>
    </location>
</feature>
<dbReference type="Proteomes" id="UP000054498">
    <property type="component" value="Unassembled WGS sequence"/>
</dbReference>
<dbReference type="KEGG" id="mng:MNEG_10763"/>
<dbReference type="GeneID" id="25727958"/>
<feature type="compositionally biased region" description="Low complexity" evidence="4">
    <location>
        <begin position="112"/>
        <end position="133"/>
    </location>
</feature>
<feature type="compositionally biased region" description="Low complexity" evidence="4">
    <location>
        <begin position="377"/>
        <end position="396"/>
    </location>
</feature>
<dbReference type="PANTHER" id="PTHR13516:SF4">
    <property type="entry name" value="FI09323P"/>
    <property type="match status" value="1"/>
</dbReference>
<dbReference type="InterPro" id="IPR036882">
    <property type="entry name" value="Alba-like_dom_sf"/>
</dbReference>
<accession>A0A0D2M7X2</accession>
<feature type="compositionally biased region" description="Low complexity" evidence="4">
    <location>
        <begin position="524"/>
        <end position="548"/>
    </location>
</feature>
<feature type="compositionally biased region" description="Low complexity" evidence="4">
    <location>
        <begin position="473"/>
        <end position="495"/>
    </location>
</feature>
<dbReference type="RefSeq" id="XP_013896221.1">
    <property type="nucleotide sequence ID" value="XM_014040767.1"/>
</dbReference>
<dbReference type="InterPro" id="IPR051958">
    <property type="entry name" value="Alba-like_NAB"/>
</dbReference>
<evidence type="ECO:0000256" key="3">
    <source>
        <dbReference type="ARBA" id="ARBA00023242"/>
    </source>
</evidence>
<feature type="region of interest" description="Disordered" evidence="4">
    <location>
        <begin position="303"/>
        <end position="357"/>
    </location>
</feature>
<proteinExistence type="inferred from homology"/>
<evidence type="ECO:0000256" key="4">
    <source>
        <dbReference type="SAM" id="MobiDB-lite"/>
    </source>
</evidence>
<dbReference type="GO" id="GO:0003723">
    <property type="term" value="F:RNA binding"/>
    <property type="evidence" value="ECO:0007669"/>
    <property type="project" value="TreeGrafter"/>
</dbReference>
<keyword evidence="3" id="KW-0539">Nucleus</keyword>
<dbReference type="Gene3D" id="3.30.110.20">
    <property type="entry name" value="Alba-like domain"/>
    <property type="match status" value="1"/>
</dbReference>
<evidence type="ECO:0000259" key="5">
    <source>
        <dbReference type="Pfam" id="PF01918"/>
    </source>
</evidence>
<feature type="domain" description="DNA/RNA-binding protein Alba-like" evidence="5">
    <location>
        <begin position="8"/>
        <end position="71"/>
    </location>
</feature>
<dbReference type="InterPro" id="IPR002775">
    <property type="entry name" value="DNA/RNA-bd_Alba-like"/>
</dbReference>
<feature type="region of interest" description="Disordered" evidence="4">
    <location>
        <begin position="112"/>
        <end position="141"/>
    </location>
</feature>
<feature type="region of interest" description="Disordered" evidence="4">
    <location>
        <begin position="371"/>
        <end position="396"/>
    </location>
</feature>
<gene>
    <name evidence="6" type="ORF">MNEG_10763</name>
</gene>
<dbReference type="OrthoDB" id="424402at2759"/>
<comment type="similarity">
    <text evidence="2">Belongs to the histone-like Alba family.</text>
</comment>
<feature type="compositionally biased region" description="Low complexity" evidence="4">
    <location>
        <begin position="504"/>
        <end position="516"/>
    </location>
</feature>
<feature type="compositionally biased region" description="Basic and acidic residues" evidence="4">
    <location>
        <begin position="317"/>
        <end position="341"/>
    </location>
</feature>
<dbReference type="GO" id="GO:0005634">
    <property type="term" value="C:nucleus"/>
    <property type="evidence" value="ECO:0007669"/>
    <property type="project" value="UniProtKB-SubCell"/>
</dbReference>
<dbReference type="Pfam" id="PF01918">
    <property type="entry name" value="Alba"/>
    <property type="match status" value="1"/>
</dbReference>
<dbReference type="STRING" id="145388.A0A0D2M7X2"/>
<dbReference type="SUPFAM" id="SSF82704">
    <property type="entry name" value="AlbA-like"/>
    <property type="match status" value="1"/>
</dbReference>
<organism evidence="6 7">
    <name type="scientific">Monoraphidium neglectum</name>
    <dbReference type="NCBI Taxonomy" id="145388"/>
    <lineage>
        <taxon>Eukaryota</taxon>
        <taxon>Viridiplantae</taxon>
        <taxon>Chlorophyta</taxon>
        <taxon>core chlorophytes</taxon>
        <taxon>Chlorophyceae</taxon>
        <taxon>CS clade</taxon>
        <taxon>Sphaeropleales</taxon>
        <taxon>Selenastraceae</taxon>
        <taxon>Monoraphidium</taxon>
    </lineage>
</organism>
<dbReference type="EMBL" id="KK102668">
    <property type="protein sequence ID" value="KIY97201.1"/>
    <property type="molecule type" value="Genomic_DNA"/>
</dbReference>
<dbReference type="AlphaFoldDB" id="A0A0D2M7X2"/>